<reference evidence="1 2" key="1">
    <citation type="journal article" date="2016" name="Nat. Commun.">
        <title>Thousands of microbial genomes shed light on interconnected biogeochemical processes in an aquifer system.</title>
        <authorList>
            <person name="Anantharaman K."/>
            <person name="Brown C.T."/>
            <person name="Hug L.A."/>
            <person name="Sharon I."/>
            <person name="Castelle C.J."/>
            <person name="Probst A.J."/>
            <person name="Thomas B.C."/>
            <person name="Singh A."/>
            <person name="Wilkins M.J."/>
            <person name="Karaoz U."/>
            <person name="Brodie E.L."/>
            <person name="Williams K.H."/>
            <person name="Hubbard S.S."/>
            <person name="Banfield J.F."/>
        </authorList>
    </citation>
    <scope>NUCLEOTIDE SEQUENCE [LARGE SCALE GENOMIC DNA]</scope>
</reference>
<sequence>MHDRLRASAVLELQELRFEILGILPAKLGDEALHGSSPSGAMTLFAGSCFFSTRTNDVFSVDCRNPHQKKSGKRG</sequence>
<protein>
    <submittedName>
        <fullName evidence="1">Uncharacterized protein</fullName>
    </submittedName>
</protein>
<proteinExistence type="predicted"/>
<name>A0A1F6THP1_9PROT</name>
<evidence type="ECO:0000313" key="2">
    <source>
        <dbReference type="Proteomes" id="UP000177925"/>
    </source>
</evidence>
<gene>
    <name evidence="1" type="ORF">A2150_04210</name>
</gene>
<evidence type="ECO:0000313" key="1">
    <source>
        <dbReference type="EMBL" id="OGI44642.1"/>
    </source>
</evidence>
<organism evidence="1 2">
    <name type="scientific">Candidatus Muproteobacteria bacterium RBG_16_64_11</name>
    <dbReference type="NCBI Taxonomy" id="1817758"/>
    <lineage>
        <taxon>Bacteria</taxon>
        <taxon>Pseudomonadati</taxon>
        <taxon>Pseudomonadota</taxon>
        <taxon>Candidatus Muproteobacteria</taxon>
    </lineage>
</organism>
<dbReference type="AlphaFoldDB" id="A0A1F6THP1"/>
<accession>A0A1F6THP1</accession>
<dbReference type="Proteomes" id="UP000177925">
    <property type="component" value="Unassembled WGS sequence"/>
</dbReference>
<dbReference type="EMBL" id="MFSS01000016">
    <property type="protein sequence ID" value="OGI44642.1"/>
    <property type="molecule type" value="Genomic_DNA"/>
</dbReference>
<comment type="caution">
    <text evidence="1">The sequence shown here is derived from an EMBL/GenBank/DDBJ whole genome shotgun (WGS) entry which is preliminary data.</text>
</comment>